<evidence type="ECO:0000256" key="1">
    <source>
        <dbReference type="RuleBase" id="RU004003"/>
    </source>
</evidence>
<dbReference type="InterPro" id="IPR050810">
    <property type="entry name" value="Bact_Secretion_Sys_Channel"/>
</dbReference>
<evidence type="ECO:0000313" key="5">
    <source>
        <dbReference type="EMBL" id="TVV70256.1"/>
    </source>
</evidence>
<protein>
    <submittedName>
        <fullName evidence="5">Type II and III secretion system protein family protein</fullName>
    </submittedName>
</protein>
<dbReference type="PANTHER" id="PTHR30332:SF17">
    <property type="entry name" value="TYPE IV PILIATION SYSTEM PROTEIN DR_0774-RELATED"/>
    <property type="match status" value="1"/>
</dbReference>
<accession>A0A558QSY2</accession>
<comment type="similarity">
    <text evidence="1">Belongs to the bacterial secretin family.</text>
</comment>
<dbReference type="OrthoDB" id="9775455at2"/>
<dbReference type="PANTHER" id="PTHR30332">
    <property type="entry name" value="PROBABLE GENERAL SECRETION PATHWAY PROTEIN D"/>
    <property type="match status" value="1"/>
</dbReference>
<proteinExistence type="inferred from homology"/>
<name>A0A558QSY2_9SPHN</name>
<dbReference type="Proteomes" id="UP000318681">
    <property type="component" value="Unassembled WGS sequence"/>
</dbReference>
<feature type="compositionally biased region" description="Low complexity" evidence="2">
    <location>
        <begin position="488"/>
        <end position="497"/>
    </location>
</feature>
<dbReference type="InterPro" id="IPR001775">
    <property type="entry name" value="GspD/PilQ"/>
</dbReference>
<comment type="caution">
    <text evidence="5">The sequence shown here is derived from an EMBL/GenBank/DDBJ whole genome shotgun (WGS) entry which is preliminary data.</text>
</comment>
<dbReference type="RefSeq" id="WP_145155481.1">
    <property type="nucleotide sequence ID" value="NZ_VNIM01000134.1"/>
</dbReference>
<reference evidence="5 6" key="1">
    <citation type="submission" date="2019-07" db="EMBL/GenBank/DDBJ databases">
        <title>Sphingomonas solaris sp. nov., isolated from a solar panel from Boston, Massachusetts.</title>
        <authorList>
            <person name="Tanner K."/>
            <person name="Pascual J."/>
            <person name="Mancuso C."/>
            <person name="Pereto J."/>
            <person name="Khalil A."/>
            <person name="Vilanova C."/>
        </authorList>
    </citation>
    <scope>NUCLEOTIDE SEQUENCE [LARGE SCALE GENOMIC DNA]</scope>
    <source>
        <strain evidence="5 6">R4DWN</strain>
    </source>
</reference>
<dbReference type="AlphaFoldDB" id="A0A558QSY2"/>
<dbReference type="PRINTS" id="PR01032">
    <property type="entry name" value="PHAGEIV"/>
</dbReference>
<dbReference type="GO" id="GO:0009306">
    <property type="term" value="P:protein secretion"/>
    <property type="evidence" value="ECO:0007669"/>
    <property type="project" value="InterPro"/>
</dbReference>
<gene>
    <name evidence="5" type="ORF">FOY91_19535</name>
</gene>
<feature type="compositionally biased region" description="Low complexity" evidence="2">
    <location>
        <begin position="450"/>
        <end position="475"/>
    </location>
</feature>
<keyword evidence="6" id="KW-1185">Reference proteome</keyword>
<dbReference type="EMBL" id="VNIM01000134">
    <property type="protein sequence ID" value="TVV70256.1"/>
    <property type="molecule type" value="Genomic_DNA"/>
</dbReference>
<feature type="domain" description="Pilus formation protein N-terminal" evidence="4">
    <location>
        <begin position="6"/>
        <end position="75"/>
    </location>
</feature>
<dbReference type="GO" id="GO:0015627">
    <property type="term" value="C:type II protein secretion system complex"/>
    <property type="evidence" value="ECO:0007669"/>
    <property type="project" value="TreeGrafter"/>
</dbReference>
<feature type="region of interest" description="Disordered" evidence="2">
    <location>
        <begin position="450"/>
        <end position="497"/>
    </location>
</feature>
<organism evidence="5 6">
    <name type="scientific">Alterirhizorhabdus solaris</name>
    <dbReference type="NCBI Taxonomy" id="2529389"/>
    <lineage>
        <taxon>Bacteria</taxon>
        <taxon>Pseudomonadati</taxon>
        <taxon>Pseudomonadota</taxon>
        <taxon>Alphaproteobacteria</taxon>
        <taxon>Sphingomonadales</taxon>
        <taxon>Rhizorhabdaceae</taxon>
        <taxon>Alterirhizorhabdus</taxon>
    </lineage>
</organism>
<evidence type="ECO:0000259" key="4">
    <source>
        <dbReference type="Pfam" id="PF13629"/>
    </source>
</evidence>
<dbReference type="Pfam" id="PF13629">
    <property type="entry name" value="T2SS-T3SS_pil_N"/>
    <property type="match status" value="1"/>
</dbReference>
<evidence type="ECO:0000259" key="3">
    <source>
        <dbReference type="Pfam" id="PF00263"/>
    </source>
</evidence>
<dbReference type="InterPro" id="IPR032789">
    <property type="entry name" value="T2SS-T3SS_pil_N"/>
</dbReference>
<dbReference type="PRINTS" id="PR00811">
    <property type="entry name" value="BCTERIALGSPD"/>
</dbReference>
<evidence type="ECO:0000256" key="2">
    <source>
        <dbReference type="SAM" id="MobiDB-lite"/>
    </source>
</evidence>
<sequence>MSAQPAETVTLSVGRGQVVRLATPMSDLFVADDKVADVQVRSSTQLYVFAKAAGETTVYATNKAGQTVFSANIRVGANYGSVGSMLQLAMPEASITATPMNGLVLLTGTVASPGDVEEAQALVQAFVGKETQVVSRLKTATPLQVNLHVKIAEVSRELAKQVGVNLLSRDTTGGFLFGIAQGRGIGSIGNTDLSVFPNLDASSIFGLPAGSISLPFNPGTGQFINPAKPGTVFDLRNLGQGAGATNLGLAGKLFGVDIASAIDLAEQDGLVTTLAEPNLTALSGETASFLAGGEVPIPISQALGTVSVEYKQYGVSLAFTPTVLADGRISMRVRPEVSELSSAGAVTLNGFSIPGFTTRRAETTIELGSGQAFMIGGLLRNNTTNATDKAPFLGDLPILGALFRSNSFRRNETELVIVVTPYLVRPVNANQIVLPTDGYKAPTDVERILGGQSFSGKSGGQRPKPTLAPPVTATVPPAPRGGGKAKADGAAAPGFSL</sequence>
<evidence type="ECO:0000313" key="6">
    <source>
        <dbReference type="Proteomes" id="UP000318681"/>
    </source>
</evidence>
<feature type="domain" description="Type II/III secretion system secretin-like" evidence="3">
    <location>
        <begin position="265"/>
        <end position="425"/>
    </location>
</feature>
<dbReference type="Pfam" id="PF00263">
    <property type="entry name" value="Secretin"/>
    <property type="match status" value="1"/>
</dbReference>
<dbReference type="InterPro" id="IPR004846">
    <property type="entry name" value="T2SS/T3SS_dom"/>
</dbReference>